<protein>
    <submittedName>
        <fullName evidence="2">Glycerophosphodiester phosphodiesterase family protein</fullName>
    </submittedName>
</protein>
<dbReference type="Pfam" id="PF03009">
    <property type="entry name" value="GDPD"/>
    <property type="match status" value="1"/>
</dbReference>
<dbReference type="Proteomes" id="UP001589785">
    <property type="component" value="Unassembled WGS sequence"/>
</dbReference>
<dbReference type="InterPro" id="IPR017946">
    <property type="entry name" value="PLC-like_Pdiesterase_TIM-brl"/>
</dbReference>
<sequence length="294" mass="32774">MRRTAALHRWLYVLFLLWLPLGLAASTASQPSVTSEPIIIAHRGASGHAPEHTLSSYRLAARMHAGYIEIDVQMTKDQKMIAIHDTTLARTTNAESIYPNRAPWRVSDFSLNELKGLDAGSWFDGRFAAERIPTLDEVVNMLKTEHIQTPLYIETKQPGIEAAVVRLLQKKGYLQPGRAMFQSFHPESLQALKVMIPRGIALIQLVGENEACHSDPVKLLQRIAVYADGIGLPISLATKEWVRTAHSLGLIVHIYTVNEPRDLARLCAIGIDGLFTDYPDRPARIGVCRRPPHP</sequence>
<gene>
    <name evidence="2" type="ORF">ACFFHQ_03480</name>
</gene>
<keyword evidence="3" id="KW-1185">Reference proteome</keyword>
<reference evidence="2 3" key="1">
    <citation type="submission" date="2024-09" db="EMBL/GenBank/DDBJ databases">
        <authorList>
            <person name="Sun Q."/>
            <person name="Mori K."/>
        </authorList>
    </citation>
    <scope>NUCLEOTIDE SEQUENCE [LARGE SCALE GENOMIC DNA]</scope>
    <source>
        <strain evidence="2 3">CCM 7224</strain>
    </source>
</reference>
<dbReference type="SUPFAM" id="SSF51695">
    <property type="entry name" value="PLC-like phosphodiesterases"/>
    <property type="match status" value="1"/>
</dbReference>
<dbReference type="Gene3D" id="3.20.20.190">
    <property type="entry name" value="Phosphatidylinositol (PI) phosphodiesterase"/>
    <property type="match status" value="1"/>
</dbReference>
<dbReference type="InterPro" id="IPR030395">
    <property type="entry name" value="GP_PDE_dom"/>
</dbReference>
<proteinExistence type="predicted"/>
<evidence type="ECO:0000259" key="1">
    <source>
        <dbReference type="PROSITE" id="PS51704"/>
    </source>
</evidence>
<dbReference type="PANTHER" id="PTHR46211:SF1">
    <property type="entry name" value="GLYCEROPHOSPHODIESTER PHOSPHODIESTERASE, CYTOPLASMIC"/>
    <property type="match status" value="1"/>
</dbReference>
<accession>A0ABV6GQD4</accession>
<evidence type="ECO:0000313" key="3">
    <source>
        <dbReference type="Proteomes" id="UP001589785"/>
    </source>
</evidence>
<organism evidence="2 3">
    <name type="scientific">Geobacillus jurassicus</name>
    <dbReference type="NCBI Taxonomy" id="235932"/>
    <lineage>
        <taxon>Bacteria</taxon>
        <taxon>Bacillati</taxon>
        <taxon>Bacillota</taxon>
        <taxon>Bacilli</taxon>
        <taxon>Bacillales</taxon>
        <taxon>Anoxybacillaceae</taxon>
        <taxon>Geobacillus</taxon>
    </lineage>
</organism>
<dbReference type="PANTHER" id="PTHR46211">
    <property type="entry name" value="GLYCEROPHOSPHORYL DIESTER PHOSPHODIESTERASE"/>
    <property type="match status" value="1"/>
</dbReference>
<evidence type="ECO:0000313" key="2">
    <source>
        <dbReference type="EMBL" id="MFC0296550.1"/>
    </source>
</evidence>
<dbReference type="PROSITE" id="PS51704">
    <property type="entry name" value="GP_PDE"/>
    <property type="match status" value="1"/>
</dbReference>
<name>A0ABV6GQD4_9BACL</name>
<dbReference type="EMBL" id="JBHLVN010000013">
    <property type="protein sequence ID" value="MFC0296550.1"/>
    <property type="molecule type" value="Genomic_DNA"/>
</dbReference>
<feature type="domain" description="GP-PDE" evidence="1">
    <location>
        <begin position="37"/>
        <end position="286"/>
    </location>
</feature>
<dbReference type="RefSeq" id="WP_066228420.1">
    <property type="nucleotide sequence ID" value="NZ_JBHLVN010000013.1"/>
</dbReference>
<comment type="caution">
    <text evidence="2">The sequence shown here is derived from an EMBL/GenBank/DDBJ whole genome shotgun (WGS) entry which is preliminary data.</text>
</comment>